<evidence type="ECO:0000313" key="3">
    <source>
        <dbReference type="Proteomes" id="UP000533641"/>
    </source>
</evidence>
<comment type="caution">
    <text evidence="2">The sequence shown here is derived from an EMBL/GenBank/DDBJ whole genome shotgun (WGS) entry which is preliminary data.</text>
</comment>
<sequence>MSGSPKSIYRVRQLIGTDGAIVTDVAEEAESVNGYAHPKEIRNGKVRLGGVDSFWLATGVKTERKFSSPSKSAPALLPSTSATSSLIGRVKSRNGLNFSPFSDLTKTAKMENISFATASRLPIAIGPGIRTHDELVRDLRKGKLSVEIQNSVDAIEVKPDVYMISGFARNSSGHYGLSPETRLRAVPTVSVVAKVDITRLPSGIVVFGVQPKWTAETMTDLRSEDEIVAAAEGWLSRLKAAASLAGDARPHNPAELLKTYAAASVAAEEREDLASALRVLAERSELVDLLPELLMQNENLKSRLQEFELAEQDRVRAEIRARLAEEAEQEASRLAEVRELILDAEGRLATVSHREVLLRSETEKVDAQLKERITEAARAVGGASLEATEKLREEVAQVRIELENIGRASTAEVVAEIKAHDSPLAGQAPQVMTLVAASGGDRMHVLRELASSTGLALADLVAVVLHSTEGVPVLVGDGSAGIAVDIATAIGGDSAAIVFCDPTHVSLADLQRNDAAGLGEAIEAAKDNPGLLVPVALCGLTNGPCEYWLPQLVEMRRAGRLPANLAFFASAGTDGLRVSVPKSVLRYFFPLAVSRTELAARVPYVGSWKPFAPHNALVQNAIRILRGKSVDPSLMGRLASLLSRVPMATGEEQAEIASALIDEQKWVAAWRDGADHELMQHFQNLGN</sequence>
<feature type="coiled-coil region" evidence="1">
    <location>
        <begin position="290"/>
        <end position="344"/>
    </location>
</feature>
<evidence type="ECO:0000313" key="2">
    <source>
        <dbReference type="EMBL" id="MBB4274127.1"/>
    </source>
</evidence>
<gene>
    <name evidence="2" type="ORF">GGE12_001882</name>
</gene>
<keyword evidence="1" id="KW-0175">Coiled coil</keyword>
<organism evidence="2 3">
    <name type="scientific">Rhizobium mongolense</name>
    <dbReference type="NCBI Taxonomy" id="57676"/>
    <lineage>
        <taxon>Bacteria</taxon>
        <taxon>Pseudomonadati</taxon>
        <taxon>Pseudomonadota</taxon>
        <taxon>Alphaproteobacteria</taxon>
        <taxon>Hyphomicrobiales</taxon>
        <taxon>Rhizobiaceae</taxon>
        <taxon>Rhizobium/Agrobacterium group</taxon>
        <taxon>Rhizobium</taxon>
    </lineage>
</organism>
<accession>A0A7W6RKT4</accession>
<name>A0A7W6RKT4_9HYPH</name>
<dbReference type="AlphaFoldDB" id="A0A7W6RKT4"/>
<reference evidence="2 3" key="1">
    <citation type="submission" date="2020-08" db="EMBL/GenBank/DDBJ databases">
        <title>Genomic Encyclopedia of Type Strains, Phase IV (KMG-V): Genome sequencing to study the core and pangenomes of soil and plant-associated prokaryotes.</title>
        <authorList>
            <person name="Whitman W."/>
        </authorList>
    </citation>
    <scope>NUCLEOTIDE SEQUENCE [LARGE SCALE GENOMIC DNA]</scope>
    <source>
        <strain evidence="2 3">SEMIA 402</strain>
    </source>
</reference>
<dbReference type="Proteomes" id="UP000533641">
    <property type="component" value="Unassembled WGS sequence"/>
</dbReference>
<evidence type="ECO:0000256" key="1">
    <source>
        <dbReference type="SAM" id="Coils"/>
    </source>
</evidence>
<dbReference type="EMBL" id="JACIGM010000003">
    <property type="protein sequence ID" value="MBB4274127.1"/>
    <property type="molecule type" value="Genomic_DNA"/>
</dbReference>
<proteinExistence type="predicted"/>
<dbReference type="RefSeq" id="WP_183924603.1">
    <property type="nucleotide sequence ID" value="NZ_JACIGM010000003.1"/>
</dbReference>
<protein>
    <submittedName>
        <fullName evidence="2">Uncharacterized protein</fullName>
    </submittedName>
</protein>